<evidence type="ECO:0000313" key="1">
    <source>
        <dbReference type="EMBL" id="DAD34498.1"/>
    </source>
</evidence>
<dbReference type="Proteomes" id="UP000607653">
    <property type="component" value="Unassembled WGS sequence"/>
</dbReference>
<sequence length="33" mass="3795">MKGLQLESESQTMKVDSCHLEYQPPNRFSGILK</sequence>
<accession>A0A822YZ36</accession>
<comment type="caution">
    <text evidence="1">The sequence shown here is derived from an EMBL/GenBank/DDBJ whole genome shotgun (WGS) entry which is preliminary data.</text>
</comment>
<reference evidence="1 2" key="1">
    <citation type="journal article" date="2020" name="Mol. Biol. Evol.">
        <title>Distinct Expression and Methylation Patterns for Genes with Different Fates following a Single Whole-Genome Duplication in Flowering Plants.</title>
        <authorList>
            <person name="Shi T."/>
            <person name="Rahmani R.S."/>
            <person name="Gugger P.F."/>
            <person name="Wang M."/>
            <person name="Li H."/>
            <person name="Zhang Y."/>
            <person name="Li Z."/>
            <person name="Wang Q."/>
            <person name="Van de Peer Y."/>
            <person name="Marchal K."/>
            <person name="Chen J."/>
        </authorList>
    </citation>
    <scope>NUCLEOTIDE SEQUENCE [LARGE SCALE GENOMIC DNA]</scope>
    <source>
        <tissue evidence="1">Leaf</tissue>
    </source>
</reference>
<dbReference type="AlphaFoldDB" id="A0A822YZ36"/>
<protein>
    <submittedName>
        <fullName evidence="1">Uncharacterized protein</fullName>
    </submittedName>
</protein>
<dbReference type="EMBL" id="DUZY01000004">
    <property type="protein sequence ID" value="DAD34498.1"/>
    <property type="molecule type" value="Genomic_DNA"/>
</dbReference>
<proteinExistence type="predicted"/>
<evidence type="ECO:0000313" key="2">
    <source>
        <dbReference type="Proteomes" id="UP000607653"/>
    </source>
</evidence>
<name>A0A822YZ36_NELNU</name>
<gene>
    <name evidence="1" type="ORF">HUJ06_005138</name>
</gene>
<organism evidence="1 2">
    <name type="scientific">Nelumbo nucifera</name>
    <name type="common">Sacred lotus</name>
    <dbReference type="NCBI Taxonomy" id="4432"/>
    <lineage>
        <taxon>Eukaryota</taxon>
        <taxon>Viridiplantae</taxon>
        <taxon>Streptophyta</taxon>
        <taxon>Embryophyta</taxon>
        <taxon>Tracheophyta</taxon>
        <taxon>Spermatophyta</taxon>
        <taxon>Magnoliopsida</taxon>
        <taxon>Proteales</taxon>
        <taxon>Nelumbonaceae</taxon>
        <taxon>Nelumbo</taxon>
    </lineage>
</organism>
<keyword evidence="2" id="KW-1185">Reference proteome</keyword>